<dbReference type="SMART" id="SM00271">
    <property type="entry name" value="DnaJ"/>
    <property type="match status" value="1"/>
</dbReference>
<dbReference type="SUPFAM" id="SSF46565">
    <property type="entry name" value="Chaperone J-domain"/>
    <property type="match status" value="1"/>
</dbReference>
<dbReference type="Proteomes" id="UP000663555">
    <property type="component" value="Chromosome"/>
</dbReference>
<proteinExistence type="predicted"/>
<organism evidence="3 4">
    <name type="scientific">Marinobacter salinisoli</name>
    <dbReference type="NCBI Taxonomy" id="2769486"/>
    <lineage>
        <taxon>Bacteria</taxon>
        <taxon>Pseudomonadati</taxon>
        <taxon>Pseudomonadota</taxon>
        <taxon>Gammaproteobacteria</taxon>
        <taxon>Pseudomonadales</taxon>
        <taxon>Marinobacteraceae</taxon>
        <taxon>Marinobacter</taxon>
    </lineage>
</organism>
<dbReference type="RefSeq" id="WP_206644435.1">
    <property type="nucleotide sequence ID" value="NZ_CP071247.1"/>
</dbReference>
<evidence type="ECO:0000313" key="4">
    <source>
        <dbReference type="Proteomes" id="UP000663555"/>
    </source>
</evidence>
<evidence type="ECO:0000256" key="1">
    <source>
        <dbReference type="ARBA" id="ARBA00023186"/>
    </source>
</evidence>
<name>A0ABX7MUQ0_9GAMM</name>
<gene>
    <name evidence="3" type="ORF">LPB19_02025</name>
</gene>
<dbReference type="Gene3D" id="1.10.287.110">
    <property type="entry name" value="DnaJ domain"/>
    <property type="match status" value="1"/>
</dbReference>
<dbReference type="PROSITE" id="PS50076">
    <property type="entry name" value="DNAJ_2"/>
    <property type="match status" value="1"/>
</dbReference>
<sequence length="253" mass="29097">MEESPQQPVLPRRTEAEFTSLLRELSACGHQTTTLLERVQLPSWSRQPLFVYLGYIAKSEGRVTEADISYAEGVIKALRLSRRQRRKAITWFQDGKSAESLPPRTGFALRLTRRLWPGPALTVALCLCHASQLNGRPSRPRRYRCEDAIDQIGLPVTVSDDIFDSYARKVWIRYAENLAPPASYDQACKLLGVTRRDSLPIIKRAYKRKVSGCHPDKLSQQGLTLEEAERAKERLLRYQQAWELVKRRHRIAR</sequence>
<protein>
    <submittedName>
        <fullName evidence="3">Molecular chaperone DjlA</fullName>
    </submittedName>
</protein>
<feature type="domain" description="J" evidence="2">
    <location>
        <begin position="186"/>
        <end position="253"/>
    </location>
</feature>
<keyword evidence="4" id="KW-1185">Reference proteome</keyword>
<keyword evidence="1" id="KW-0143">Chaperone</keyword>
<dbReference type="InterPro" id="IPR036869">
    <property type="entry name" value="J_dom_sf"/>
</dbReference>
<reference evidence="3 4" key="1">
    <citation type="submission" date="2021-03" db="EMBL/GenBank/DDBJ databases">
        <title>Genome sequencing of Marinobacter sp. LPB0319.</title>
        <authorList>
            <person name="Kim J."/>
        </authorList>
    </citation>
    <scope>NUCLEOTIDE SEQUENCE [LARGE SCALE GENOMIC DNA]</scope>
    <source>
        <strain evidence="3 4">LPB0319</strain>
    </source>
</reference>
<dbReference type="CDD" id="cd06257">
    <property type="entry name" value="DnaJ"/>
    <property type="match status" value="1"/>
</dbReference>
<dbReference type="EMBL" id="CP071247">
    <property type="protein sequence ID" value="QSP95222.1"/>
    <property type="molecule type" value="Genomic_DNA"/>
</dbReference>
<accession>A0ABX7MUQ0</accession>
<evidence type="ECO:0000259" key="2">
    <source>
        <dbReference type="PROSITE" id="PS50076"/>
    </source>
</evidence>
<dbReference type="InterPro" id="IPR001623">
    <property type="entry name" value="DnaJ_domain"/>
</dbReference>
<evidence type="ECO:0000313" key="3">
    <source>
        <dbReference type="EMBL" id="QSP95222.1"/>
    </source>
</evidence>